<dbReference type="GO" id="GO:0009063">
    <property type="term" value="P:amino acid catabolic process"/>
    <property type="evidence" value="ECO:0007669"/>
    <property type="project" value="InterPro"/>
</dbReference>
<dbReference type="SFLD" id="SFLDG00180">
    <property type="entry name" value="muconate_cycloisomerase"/>
    <property type="match status" value="1"/>
</dbReference>
<dbReference type="GO" id="GO:0003824">
    <property type="term" value="F:catalytic activity"/>
    <property type="evidence" value="ECO:0007669"/>
    <property type="project" value="UniProtKB-ARBA"/>
</dbReference>
<dbReference type="InterPro" id="IPR036849">
    <property type="entry name" value="Enolase-like_C_sf"/>
</dbReference>
<gene>
    <name evidence="3" type="ORF">GMBLW1_37100</name>
</gene>
<evidence type="ECO:0000313" key="3">
    <source>
        <dbReference type="EMBL" id="VIP05483.1"/>
    </source>
</evidence>
<dbReference type="EMBL" id="LR593887">
    <property type="protein sequence ID" value="VTS08322.1"/>
    <property type="molecule type" value="Genomic_DNA"/>
</dbReference>
<keyword evidence="1" id="KW-0479">Metal-binding</keyword>
<dbReference type="RefSeq" id="WP_162660550.1">
    <property type="nucleotide sequence ID" value="NZ_LR593887.1"/>
</dbReference>
<dbReference type="EMBL" id="LR586016">
    <property type="protein sequence ID" value="VIP05483.1"/>
    <property type="molecule type" value="Genomic_DNA"/>
</dbReference>
<dbReference type="InterPro" id="IPR018110">
    <property type="entry name" value="Mandel_Rmase/mucon_lact_enz_CS"/>
</dbReference>
<organism evidence="3">
    <name type="scientific">Tuwongella immobilis</name>
    <dbReference type="NCBI Taxonomy" id="692036"/>
    <lineage>
        <taxon>Bacteria</taxon>
        <taxon>Pseudomonadati</taxon>
        <taxon>Planctomycetota</taxon>
        <taxon>Planctomycetia</taxon>
        <taxon>Gemmatales</taxon>
        <taxon>Gemmataceae</taxon>
        <taxon>Tuwongella</taxon>
    </lineage>
</organism>
<dbReference type="GO" id="GO:0046872">
    <property type="term" value="F:metal ion binding"/>
    <property type="evidence" value="ECO:0007669"/>
    <property type="project" value="UniProtKB-KW"/>
</dbReference>
<evidence type="ECO:0000259" key="2">
    <source>
        <dbReference type="SMART" id="SM00922"/>
    </source>
</evidence>
<reference evidence="3" key="1">
    <citation type="submission" date="2019-04" db="EMBL/GenBank/DDBJ databases">
        <authorList>
            <consortium name="Science for Life Laboratories"/>
        </authorList>
    </citation>
    <scope>NUCLEOTIDE SEQUENCE</scope>
    <source>
        <strain evidence="3">MBLW1</strain>
    </source>
</reference>
<dbReference type="PANTHER" id="PTHR48073:SF2">
    <property type="entry name" value="O-SUCCINYLBENZOATE SYNTHASE"/>
    <property type="match status" value="1"/>
</dbReference>
<evidence type="ECO:0000313" key="4">
    <source>
        <dbReference type="Proteomes" id="UP000464378"/>
    </source>
</evidence>
<dbReference type="InterPro" id="IPR013342">
    <property type="entry name" value="Mandelate_racemase_C"/>
</dbReference>
<evidence type="ECO:0000256" key="1">
    <source>
        <dbReference type="ARBA" id="ARBA00022723"/>
    </source>
</evidence>
<dbReference type="SUPFAM" id="SSF51604">
    <property type="entry name" value="Enolase C-terminal domain-like"/>
    <property type="match status" value="1"/>
</dbReference>
<dbReference type="SUPFAM" id="SSF54826">
    <property type="entry name" value="Enolase N-terminal domain-like"/>
    <property type="match status" value="1"/>
</dbReference>
<dbReference type="Gene3D" id="3.30.390.10">
    <property type="entry name" value="Enolase-like, N-terminal domain"/>
    <property type="match status" value="1"/>
</dbReference>
<keyword evidence="4" id="KW-1185">Reference proteome</keyword>
<dbReference type="SMART" id="SM00922">
    <property type="entry name" value="MR_MLE"/>
    <property type="match status" value="1"/>
</dbReference>
<dbReference type="PROSITE" id="PS00909">
    <property type="entry name" value="MR_MLE_2"/>
    <property type="match status" value="1"/>
</dbReference>
<dbReference type="Gene3D" id="3.20.20.120">
    <property type="entry name" value="Enolase-like C-terminal domain"/>
    <property type="match status" value="1"/>
</dbReference>
<dbReference type="AlphaFoldDB" id="A0A6C2YWF3"/>
<dbReference type="InParanoid" id="A0A6C2YWF3"/>
<dbReference type="InterPro" id="IPR029065">
    <property type="entry name" value="Enolase_C-like"/>
</dbReference>
<dbReference type="PANTHER" id="PTHR48073">
    <property type="entry name" value="O-SUCCINYLBENZOATE SYNTHASE-RELATED"/>
    <property type="match status" value="1"/>
</dbReference>
<dbReference type="KEGG" id="tim:GMBLW1_37100"/>
<name>A0A6C2YWF3_9BACT</name>
<protein>
    <recommendedName>
        <fullName evidence="2">Mandelate racemase/muconate lactonizing enzyme C-terminal domain-containing protein</fullName>
    </recommendedName>
</protein>
<dbReference type="Pfam" id="PF13378">
    <property type="entry name" value="MR_MLE_C"/>
    <property type="match status" value="1"/>
</dbReference>
<dbReference type="Proteomes" id="UP000464378">
    <property type="component" value="Chromosome"/>
</dbReference>
<feature type="domain" description="Mandelate racemase/muconate lactonizing enzyme C-terminal" evidence="2">
    <location>
        <begin position="159"/>
        <end position="253"/>
    </location>
</feature>
<accession>A0A6C2YWF3</accession>
<dbReference type="InterPro" id="IPR029017">
    <property type="entry name" value="Enolase-like_N"/>
</dbReference>
<sequence>MKIAALTVHAIRVPLKRKIRHASHTRTDTDNLIVACQLENGIIGYGEGVPRSYVTGETVDGAIDLLKRSNIPAQVEPCTSMGTLLAMAERLTLAPVPNDSRGIAGNAARCAVEMAILDAYLRHFREPLTKIMLRLGGELYQPRGTVQYSGALTSSKKWKLRILTWAMRLNAFPSVKVKVGVSGEDDLWKLRFIRKRLKPTVALRTDANEAYTPENAAEKIRQLEPFGIRSIEQPLPQSQNAALPELRRSIQTPIMLDESLCGRIDAEEAIANGWCDLFNLRISKCGGLIPTLRLAQLAAAAGIGCQLGCQVGETGILSAAGRAFATSIGGLRDIEGSFDRYLLKQNIIRESITFGRRGKAPQLLGHGLGVTVLPKRLAALTFRTESLHG</sequence>
<dbReference type="SFLD" id="SFLDS00001">
    <property type="entry name" value="Enolase"/>
    <property type="match status" value="1"/>
</dbReference>
<proteinExistence type="predicted"/>